<protein>
    <submittedName>
        <fullName evidence="1">Uncharacterized protein</fullName>
    </submittedName>
</protein>
<dbReference type="PANTHER" id="PTHR34685">
    <property type="entry name" value="RED CHLOROPHYLL CATABOLITE REDUCTASE, CHLOROPLASTIC"/>
    <property type="match status" value="1"/>
</dbReference>
<dbReference type="AlphaFoldDB" id="A0AAV5EDN0"/>
<organism evidence="1 2">
    <name type="scientific">Eleusine coracana subsp. coracana</name>
    <dbReference type="NCBI Taxonomy" id="191504"/>
    <lineage>
        <taxon>Eukaryota</taxon>
        <taxon>Viridiplantae</taxon>
        <taxon>Streptophyta</taxon>
        <taxon>Embryophyta</taxon>
        <taxon>Tracheophyta</taxon>
        <taxon>Spermatophyta</taxon>
        <taxon>Magnoliopsida</taxon>
        <taxon>Liliopsida</taxon>
        <taxon>Poales</taxon>
        <taxon>Poaceae</taxon>
        <taxon>PACMAD clade</taxon>
        <taxon>Chloridoideae</taxon>
        <taxon>Cynodonteae</taxon>
        <taxon>Eleusininae</taxon>
        <taxon>Eleusine</taxon>
    </lineage>
</organism>
<evidence type="ECO:0000313" key="1">
    <source>
        <dbReference type="EMBL" id="GJN20468.1"/>
    </source>
</evidence>
<dbReference type="Proteomes" id="UP001054889">
    <property type="component" value="Unassembled WGS sequence"/>
</dbReference>
<dbReference type="GO" id="GO:0009507">
    <property type="term" value="C:chloroplast"/>
    <property type="evidence" value="ECO:0007669"/>
    <property type="project" value="TreeGrafter"/>
</dbReference>
<evidence type="ECO:0000313" key="2">
    <source>
        <dbReference type="Proteomes" id="UP001054889"/>
    </source>
</evidence>
<comment type="caution">
    <text evidence="1">The sequence shown here is derived from an EMBL/GenBank/DDBJ whole genome shotgun (WGS) entry which is preliminary data.</text>
</comment>
<reference evidence="1" key="1">
    <citation type="journal article" date="2018" name="DNA Res.">
        <title>Multiple hybrid de novo genome assembly of finger millet, an orphan allotetraploid crop.</title>
        <authorList>
            <person name="Hatakeyama M."/>
            <person name="Aluri S."/>
            <person name="Balachadran M.T."/>
            <person name="Sivarajan S.R."/>
            <person name="Patrignani A."/>
            <person name="Gruter S."/>
            <person name="Poveda L."/>
            <person name="Shimizu-Inatsugi R."/>
            <person name="Baeten J."/>
            <person name="Francoijs K.J."/>
            <person name="Nataraja K.N."/>
            <person name="Reddy Y.A.N."/>
            <person name="Phadnis S."/>
            <person name="Ravikumar R.L."/>
            <person name="Schlapbach R."/>
            <person name="Sreeman S.M."/>
            <person name="Shimizu K.K."/>
        </authorList>
    </citation>
    <scope>NUCLEOTIDE SEQUENCE</scope>
</reference>
<dbReference type="Pfam" id="PF06405">
    <property type="entry name" value="RCC_reductase"/>
    <property type="match status" value="1"/>
</dbReference>
<dbReference type="GO" id="GO:0015996">
    <property type="term" value="P:chlorophyll catabolic process"/>
    <property type="evidence" value="ECO:0007669"/>
    <property type="project" value="TreeGrafter"/>
</dbReference>
<dbReference type="Gene3D" id="3.40.1500.20">
    <property type="match status" value="1"/>
</dbReference>
<gene>
    <name evidence="1" type="primary">gb07849</name>
    <name evidence="1" type="ORF">PR202_gb07849</name>
</gene>
<name>A0AAV5EDN0_ELECO</name>
<sequence length="127" mass="14086">MSEGILNLIGDSDRKGKKSGAFTRYLCFEIIGKKIDFFLEAWFHRTLTTGGAIDITALIVFLNGATDAPHFVMDLIQASPSSLIILLDLLPRRDLPLHPGYIDAYYAATGVDAHRRDVAERVLQARP</sequence>
<dbReference type="EMBL" id="BQKI01000075">
    <property type="protein sequence ID" value="GJN20468.1"/>
    <property type="molecule type" value="Genomic_DNA"/>
</dbReference>
<dbReference type="InterPro" id="IPR009439">
    <property type="entry name" value="RCC_reductase"/>
</dbReference>
<proteinExistence type="predicted"/>
<dbReference type="GO" id="GO:0051743">
    <property type="term" value="F:red chlorophyll catabolite reductase activity"/>
    <property type="evidence" value="ECO:0007669"/>
    <property type="project" value="InterPro"/>
</dbReference>
<accession>A0AAV5EDN0</accession>
<dbReference type="PANTHER" id="PTHR34685:SF1">
    <property type="entry name" value="OS10G0389300 PROTEIN"/>
    <property type="match status" value="1"/>
</dbReference>
<keyword evidence="2" id="KW-1185">Reference proteome</keyword>
<reference evidence="1" key="2">
    <citation type="submission" date="2021-12" db="EMBL/GenBank/DDBJ databases">
        <title>Resequencing data analysis of finger millet.</title>
        <authorList>
            <person name="Hatakeyama M."/>
            <person name="Aluri S."/>
            <person name="Balachadran M.T."/>
            <person name="Sivarajan S.R."/>
            <person name="Poveda L."/>
            <person name="Shimizu-Inatsugi R."/>
            <person name="Schlapbach R."/>
            <person name="Sreeman S.M."/>
            <person name="Shimizu K.K."/>
        </authorList>
    </citation>
    <scope>NUCLEOTIDE SEQUENCE</scope>
</reference>